<keyword evidence="10 12" id="KW-0456">Lyase</keyword>
<keyword evidence="4 12" id="KW-0227">DNA damage</keyword>
<dbReference type="GO" id="GO:0003677">
    <property type="term" value="F:DNA binding"/>
    <property type="evidence" value="ECO:0007669"/>
    <property type="project" value="UniProtKB-UniRule"/>
</dbReference>
<evidence type="ECO:0000256" key="3">
    <source>
        <dbReference type="ARBA" id="ARBA00022723"/>
    </source>
</evidence>
<keyword evidence="2 12" id="KW-0004">4Fe-4S</keyword>
<proteinExistence type="inferred from homology"/>
<feature type="binding site" evidence="12">
    <location>
        <position position="270"/>
    </location>
    <ligand>
        <name>[4Fe-4S] cluster</name>
        <dbReference type="ChEBI" id="CHEBI:49883"/>
    </ligand>
</feature>
<comment type="catalytic activity">
    <reaction evidence="12">
        <text>2'-deoxyribonucleotide-(2'-deoxyribose 5'-phosphate)-2'-deoxyribonucleotide-DNA = a 3'-end 2'-deoxyribonucleotide-(2,3-dehydro-2,3-deoxyribose 5'-phosphate)-DNA + a 5'-end 5'-phospho-2'-deoxyribonucleoside-DNA + H(+)</text>
        <dbReference type="Rhea" id="RHEA:66592"/>
        <dbReference type="Rhea" id="RHEA-COMP:13180"/>
        <dbReference type="Rhea" id="RHEA-COMP:16897"/>
        <dbReference type="Rhea" id="RHEA-COMP:17067"/>
        <dbReference type="ChEBI" id="CHEBI:15378"/>
        <dbReference type="ChEBI" id="CHEBI:136412"/>
        <dbReference type="ChEBI" id="CHEBI:157695"/>
        <dbReference type="ChEBI" id="CHEBI:167181"/>
        <dbReference type="EC" id="4.2.99.18"/>
    </reaction>
</comment>
<dbReference type="InterPro" id="IPR000445">
    <property type="entry name" value="HhH_motif"/>
</dbReference>
<keyword evidence="6 12" id="KW-0408">Iron</keyword>
<name>A0A937X9I2_UNCEI</name>
<dbReference type="GO" id="GO:0140078">
    <property type="term" value="F:class I DNA-(apurinic or apyrimidinic site) endonuclease activity"/>
    <property type="evidence" value="ECO:0007669"/>
    <property type="project" value="UniProtKB-EC"/>
</dbReference>
<dbReference type="InterPro" id="IPR011257">
    <property type="entry name" value="DNA_glycosylase"/>
</dbReference>
<dbReference type="EMBL" id="VGIY01000008">
    <property type="protein sequence ID" value="MBM3316361.1"/>
    <property type="molecule type" value="Genomic_DNA"/>
</dbReference>
<evidence type="ECO:0000256" key="10">
    <source>
        <dbReference type="ARBA" id="ARBA00023239"/>
    </source>
</evidence>
<feature type="region of interest" description="Disordered" evidence="13">
    <location>
        <begin position="1"/>
        <end position="67"/>
    </location>
</feature>
<dbReference type="Gene3D" id="1.10.340.30">
    <property type="entry name" value="Hypothetical protein, domain 2"/>
    <property type="match status" value="1"/>
</dbReference>
<dbReference type="GO" id="GO:0006285">
    <property type="term" value="P:base-excision repair, AP site formation"/>
    <property type="evidence" value="ECO:0007669"/>
    <property type="project" value="TreeGrafter"/>
</dbReference>
<comment type="function">
    <text evidence="12">DNA repair enzyme that has both DNA N-glycosylase activity and AP-lyase activity. The DNA N-glycosylase activity releases various damaged pyrimidines from DNA by cleaving the N-glycosidic bond, leaving an AP (apurinic/apyrimidinic) site. The AP-lyase activity cleaves the phosphodiester bond 3' to the AP site by a beta-elimination, leaving a 3'-terminal unsaturated sugar and a product with a terminal 5'-phosphate.</text>
</comment>
<evidence type="ECO:0000256" key="6">
    <source>
        <dbReference type="ARBA" id="ARBA00023004"/>
    </source>
</evidence>
<evidence type="ECO:0000256" key="13">
    <source>
        <dbReference type="SAM" id="MobiDB-lite"/>
    </source>
</evidence>
<dbReference type="GO" id="GO:0019104">
    <property type="term" value="F:DNA N-glycosylase activity"/>
    <property type="evidence" value="ECO:0007669"/>
    <property type="project" value="UniProtKB-UniRule"/>
</dbReference>
<evidence type="ECO:0000256" key="7">
    <source>
        <dbReference type="ARBA" id="ARBA00023014"/>
    </source>
</evidence>
<keyword evidence="3 12" id="KW-0479">Metal-binding</keyword>
<evidence type="ECO:0000256" key="1">
    <source>
        <dbReference type="ARBA" id="ARBA00008343"/>
    </source>
</evidence>
<dbReference type="SMART" id="SM00478">
    <property type="entry name" value="ENDO3c"/>
    <property type="match status" value="1"/>
</dbReference>
<keyword evidence="5 12" id="KW-0378">Hydrolase</keyword>
<organism evidence="15 16">
    <name type="scientific">Eiseniibacteriota bacterium</name>
    <dbReference type="NCBI Taxonomy" id="2212470"/>
    <lineage>
        <taxon>Bacteria</taxon>
        <taxon>Candidatus Eiseniibacteriota</taxon>
    </lineage>
</organism>
<feature type="compositionally biased region" description="Low complexity" evidence="13">
    <location>
        <begin position="1"/>
        <end position="14"/>
    </location>
</feature>
<keyword evidence="15" id="KW-0540">Nuclease</keyword>
<feature type="binding site" evidence="12">
    <location>
        <position position="264"/>
    </location>
    <ligand>
        <name>[4Fe-4S] cluster</name>
        <dbReference type="ChEBI" id="CHEBI:49883"/>
    </ligand>
</feature>
<dbReference type="Pfam" id="PF00730">
    <property type="entry name" value="HhH-GPD"/>
    <property type="match status" value="1"/>
</dbReference>
<comment type="similarity">
    <text evidence="1 12">Belongs to the Nth/MutY family.</text>
</comment>
<dbReference type="Gene3D" id="1.10.1670.10">
    <property type="entry name" value="Helix-hairpin-Helix base-excision DNA repair enzymes (C-terminal)"/>
    <property type="match status" value="1"/>
</dbReference>
<dbReference type="CDD" id="cd00056">
    <property type="entry name" value="ENDO3c"/>
    <property type="match status" value="1"/>
</dbReference>
<reference evidence="15" key="1">
    <citation type="submission" date="2019-03" db="EMBL/GenBank/DDBJ databases">
        <title>Lake Tanganyika Metagenome-Assembled Genomes (MAGs).</title>
        <authorList>
            <person name="Tran P."/>
        </authorList>
    </citation>
    <scope>NUCLEOTIDE SEQUENCE</scope>
    <source>
        <strain evidence="15">M_DeepCast_400m_m2_100</strain>
    </source>
</reference>
<dbReference type="HAMAP" id="MF_00942">
    <property type="entry name" value="Nth"/>
    <property type="match status" value="1"/>
</dbReference>
<dbReference type="NCBIfam" id="TIGR01083">
    <property type="entry name" value="nth"/>
    <property type="match status" value="1"/>
</dbReference>
<dbReference type="PANTHER" id="PTHR10359:SF18">
    <property type="entry name" value="ENDONUCLEASE III"/>
    <property type="match status" value="1"/>
</dbReference>
<evidence type="ECO:0000256" key="5">
    <source>
        <dbReference type="ARBA" id="ARBA00022801"/>
    </source>
</evidence>
<dbReference type="GO" id="GO:0051539">
    <property type="term" value="F:4 iron, 4 sulfur cluster binding"/>
    <property type="evidence" value="ECO:0007669"/>
    <property type="project" value="UniProtKB-UniRule"/>
</dbReference>
<dbReference type="PANTHER" id="PTHR10359">
    <property type="entry name" value="A/G-SPECIFIC ADENINE GLYCOSYLASE/ENDONUCLEASE III"/>
    <property type="match status" value="1"/>
</dbReference>
<keyword evidence="9 12" id="KW-0234">DNA repair</keyword>
<evidence type="ECO:0000256" key="12">
    <source>
        <dbReference type="HAMAP-Rule" id="MF_00942"/>
    </source>
</evidence>
<keyword evidence="8 12" id="KW-0238">DNA-binding</keyword>
<evidence type="ECO:0000313" key="15">
    <source>
        <dbReference type="EMBL" id="MBM3316361.1"/>
    </source>
</evidence>
<keyword evidence="7 12" id="KW-0411">Iron-sulfur</keyword>
<evidence type="ECO:0000256" key="2">
    <source>
        <dbReference type="ARBA" id="ARBA00022485"/>
    </source>
</evidence>
<evidence type="ECO:0000256" key="8">
    <source>
        <dbReference type="ARBA" id="ARBA00023125"/>
    </source>
</evidence>
<dbReference type="FunFam" id="1.10.1670.10:FF:000001">
    <property type="entry name" value="Endonuclease III"/>
    <property type="match status" value="1"/>
</dbReference>
<feature type="domain" description="HhH-GPD" evidence="14">
    <location>
        <begin position="105"/>
        <end position="252"/>
    </location>
</feature>
<evidence type="ECO:0000256" key="11">
    <source>
        <dbReference type="ARBA" id="ARBA00023295"/>
    </source>
</evidence>
<feature type="binding site" evidence="12">
    <location>
        <position position="261"/>
    </location>
    <ligand>
        <name>[4Fe-4S] cluster</name>
        <dbReference type="ChEBI" id="CHEBI:49883"/>
    </ligand>
</feature>
<accession>A0A937X9I2</accession>
<evidence type="ECO:0000256" key="9">
    <source>
        <dbReference type="ARBA" id="ARBA00023204"/>
    </source>
</evidence>
<sequence length="287" mass="31022">MRDDAAAPARRQPGSSPPAAPARRRPGSSPPAAPARRRPGSSPPEPRPRGARTRSAPPAIEARLRDDPPPRRVAAVLRRLERLYPDAGCTLDFRDPFELYVATVLSAQCTDERVNRVTPALFARFPDAGALAGAGRAEVEALIRPTGFFRNKARSIQEAARRMVAVYGGQVPATLEELLTLPGAGRKTALVILGNAFATPGITVDTHVKRVARRLGWTRESDPVRIERELARRLPPAEWTAVSHRLIAHGRTVCRARAPQCPSCGLRPLCPAAGDQPPPARSRGSSR</sequence>
<keyword evidence="15" id="KW-0255">Endonuclease</keyword>
<dbReference type="GO" id="GO:0046872">
    <property type="term" value="F:metal ion binding"/>
    <property type="evidence" value="ECO:0007669"/>
    <property type="project" value="UniProtKB-KW"/>
</dbReference>
<comment type="caution">
    <text evidence="15">The sequence shown here is derived from an EMBL/GenBank/DDBJ whole genome shotgun (WGS) entry which is preliminary data.</text>
</comment>
<dbReference type="EC" id="4.2.99.18" evidence="12"/>
<dbReference type="InterPro" id="IPR005759">
    <property type="entry name" value="Nth"/>
</dbReference>
<keyword evidence="11 12" id="KW-0326">Glycosidase</keyword>
<evidence type="ECO:0000256" key="4">
    <source>
        <dbReference type="ARBA" id="ARBA00022763"/>
    </source>
</evidence>
<dbReference type="AlphaFoldDB" id="A0A937X9I2"/>
<comment type="cofactor">
    <cofactor evidence="12">
        <name>[4Fe-4S] cluster</name>
        <dbReference type="ChEBI" id="CHEBI:49883"/>
    </cofactor>
    <text evidence="12">Binds 1 [4Fe-4S] cluster.</text>
</comment>
<dbReference type="Pfam" id="PF00633">
    <property type="entry name" value="HHH"/>
    <property type="match status" value="1"/>
</dbReference>
<dbReference type="SUPFAM" id="SSF48150">
    <property type="entry name" value="DNA-glycosylase"/>
    <property type="match status" value="1"/>
</dbReference>
<protein>
    <recommendedName>
        <fullName evidence="12">Endonuclease III</fullName>
        <ecNumber evidence="12">4.2.99.18</ecNumber>
    </recommendedName>
    <alternativeName>
        <fullName evidence="12">DNA-(apurinic or apyrimidinic site) lyase</fullName>
    </alternativeName>
</protein>
<dbReference type="FunFam" id="1.10.340.30:FF:000001">
    <property type="entry name" value="Endonuclease III"/>
    <property type="match status" value="1"/>
</dbReference>
<dbReference type="InterPro" id="IPR023170">
    <property type="entry name" value="HhH_base_excis_C"/>
</dbReference>
<dbReference type="Proteomes" id="UP000748308">
    <property type="component" value="Unassembled WGS sequence"/>
</dbReference>
<dbReference type="InterPro" id="IPR003265">
    <property type="entry name" value="HhH-GPD_domain"/>
</dbReference>
<feature type="binding site" evidence="12">
    <location>
        <position position="254"/>
    </location>
    <ligand>
        <name>[4Fe-4S] cluster</name>
        <dbReference type="ChEBI" id="CHEBI:49883"/>
    </ligand>
</feature>
<evidence type="ECO:0000313" key="16">
    <source>
        <dbReference type="Proteomes" id="UP000748308"/>
    </source>
</evidence>
<gene>
    <name evidence="12 15" type="primary">nth</name>
    <name evidence="15" type="ORF">FJY75_00770</name>
</gene>
<evidence type="ECO:0000259" key="14">
    <source>
        <dbReference type="SMART" id="SM00478"/>
    </source>
</evidence>